<sequence>MNNEKICPVYSASDNTARKCIKEECGWWCDQCNACAVVSASDSDIYVLYYTPGAESVEELTFMYNEAKKAVAPRPIIALPTSLSLKEISKQELLNIISKTLCKDKADHDDRGE</sequence>
<gene>
    <name evidence="1" type="ORF">H8Z83_04205</name>
</gene>
<reference evidence="1" key="1">
    <citation type="submission" date="2020-08" db="EMBL/GenBank/DDBJ databases">
        <title>Genome public.</title>
        <authorList>
            <person name="Liu C."/>
            <person name="Sun Q."/>
        </authorList>
    </citation>
    <scope>NUCLEOTIDE SEQUENCE</scope>
    <source>
        <strain evidence="1">BX15</strain>
    </source>
</reference>
<keyword evidence="2" id="KW-1185">Reference proteome</keyword>
<dbReference type="EMBL" id="JACOQI010000002">
    <property type="protein sequence ID" value="MBC5769524.1"/>
    <property type="molecule type" value="Genomic_DNA"/>
</dbReference>
<dbReference type="RefSeq" id="WP_187013868.1">
    <property type="nucleotide sequence ID" value="NZ_JACOQI010000002.1"/>
</dbReference>
<evidence type="ECO:0000313" key="2">
    <source>
        <dbReference type="Proteomes" id="UP000620327"/>
    </source>
</evidence>
<comment type="caution">
    <text evidence="1">The sequence shown here is derived from an EMBL/GenBank/DDBJ whole genome shotgun (WGS) entry which is preliminary data.</text>
</comment>
<accession>A0A923MHE9</accession>
<proteinExistence type="predicted"/>
<protein>
    <submittedName>
        <fullName evidence="1">Uncharacterized protein</fullName>
    </submittedName>
</protein>
<dbReference type="AlphaFoldDB" id="A0A923MHE9"/>
<evidence type="ECO:0000313" key="1">
    <source>
        <dbReference type="EMBL" id="MBC5769524.1"/>
    </source>
</evidence>
<organism evidence="1 2">
    <name type="scientific">Dysosmobacter segnis</name>
    <dbReference type="NCBI Taxonomy" id="2763042"/>
    <lineage>
        <taxon>Bacteria</taxon>
        <taxon>Bacillati</taxon>
        <taxon>Bacillota</taxon>
        <taxon>Clostridia</taxon>
        <taxon>Eubacteriales</taxon>
        <taxon>Oscillospiraceae</taxon>
        <taxon>Dysosmobacter</taxon>
    </lineage>
</organism>
<dbReference type="Proteomes" id="UP000620327">
    <property type="component" value="Unassembled WGS sequence"/>
</dbReference>
<name>A0A923MHE9_9FIRM</name>